<keyword evidence="10" id="KW-1185">Reference proteome</keyword>
<evidence type="ECO:0000256" key="5">
    <source>
        <dbReference type="SAM" id="Coils"/>
    </source>
</evidence>
<keyword evidence="2" id="KW-0227">DNA damage</keyword>
<dbReference type="PANTHER" id="PTHR28559">
    <property type="entry name" value="DNA REPAIR PROTEIN XRCC4"/>
    <property type="match status" value="1"/>
</dbReference>
<dbReference type="PANTHER" id="PTHR28559:SF1">
    <property type="entry name" value="DNA REPAIR PROTEIN XRCC4"/>
    <property type="match status" value="1"/>
</dbReference>
<comment type="subcellular location">
    <subcellularLocation>
        <location evidence="1">Nucleus</location>
    </subcellularLocation>
</comment>
<feature type="compositionally biased region" description="Pro residues" evidence="6">
    <location>
        <begin position="228"/>
        <end position="239"/>
    </location>
</feature>
<dbReference type="Pfam" id="PF06632">
    <property type="entry name" value="XRCC4"/>
    <property type="match status" value="1"/>
</dbReference>
<dbReference type="Proteomes" id="UP001174909">
    <property type="component" value="Unassembled WGS sequence"/>
</dbReference>
<evidence type="ECO:0000313" key="9">
    <source>
        <dbReference type="EMBL" id="CAI8050175.1"/>
    </source>
</evidence>
<keyword evidence="3" id="KW-0234">DNA repair</keyword>
<name>A0AA35TKW7_GEOBA</name>
<feature type="domain" description="XRCC4 N-terminal" evidence="7">
    <location>
        <begin position="31"/>
        <end position="120"/>
    </location>
</feature>
<dbReference type="Gene3D" id="2.170.210.10">
    <property type="entry name" value="DNA double-strand break repair and VJ recombination XRCC4, N-terminal"/>
    <property type="match status" value="1"/>
</dbReference>
<gene>
    <name evidence="9" type="ORF">GBAR_LOCUS27588</name>
</gene>
<dbReference type="GO" id="GO:0003677">
    <property type="term" value="F:DNA binding"/>
    <property type="evidence" value="ECO:0007669"/>
    <property type="project" value="InterPro"/>
</dbReference>
<dbReference type="InterPro" id="IPR053961">
    <property type="entry name" value="XRCC4_N"/>
</dbReference>
<evidence type="ECO:0000256" key="2">
    <source>
        <dbReference type="ARBA" id="ARBA00022763"/>
    </source>
</evidence>
<feature type="domain" description="XRCC4 coiled-coil" evidence="8">
    <location>
        <begin position="132"/>
        <end position="200"/>
    </location>
</feature>
<proteinExistence type="predicted"/>
<evidence type="ECO:0000256" key="1">
    <source>
        <dbReference type="ARBA" id="ARBA00004123"/>
    </source>
</evidence>
<dbReference type="InterPro" id="IPR014751">
    <property type="entry name" value="XRCC4-like_C"/>
</dbReference>
<dbReference type="GO" id="GO:0006310">
    <property type="term" value="P:DNA recombination"/>
    <property type="evidence" value="ECO:0007669"/>
    <property type="project" value="InterPro"/>
</dbReference>
<dbReference type="GO" id="GO:0010165">
    <property type="term" value="P:response to X-ray"/>
    <property type="evidence" value="ECO:0007669"/>
    <property type="project" value="TreeGrafter"/>
</dbReference>
<dbReference type="SUPFAM" id="SSF58022">
    <property type="entry name" value="XRCC4, C-terminal oligomerization domain"/>
    <property type="match status" value="1"/>
</dbReference>
<dbReference type="GO" id="GO:0005958">
    <property type="term" value="C:DNA-dependent protein kinase-DNA ligase 4 complex"/>
    <property type="evidence" value="ECO:0007669"/>
    <property type="project" value="TreeGrafter"/>
</dbReference>
<sequence>MVHRPRTIFKVLSRLVDGDTGERVYVLTGGEEAGLRLAACVDSRTWTTLLTTANLSGMARQVGIDSEEFKQESERALSGQPRATETFFYSVTHTSGGLQLSWKRHLLPDNVKFQLGSVLLREEEAGPTHSMILEHAVSTFLCLQNKISELQRVNLQLAQEQQTALERLEHAIRSKEQVEKEMYSKFKLVLNEKKNKIRRLMDGLVTSAAATALEDEVATTSPAGHSSTPPPPPQSSKEY</sequence>
<evidence type="ECO:0000259" key="7">
    <source>
        <dbReference type="Pfam" id="PF06632"/>
    </source>
</evidence>
<feature type="region of interest" description="Disordered" evidence="6">
    <location>
        <begin position="215"/>
        <end position="239"/>
    </location>
</feature>
<evidence type="ECO:0000256" key="6">
    <source>
        <dbReference type="SAM" id="MobiDB-lite"/>
    </source>
</evidence>
<dbReference type="AlphaFoldDB" id="A0AA35TKW7"/>
<evidence type="ECO:0000313" key="10">
    <source>
        <dbReference type="Proteomes" id="UP001174909"/>
    </source>
</evidence>
<dbReference type="InterPro" id="IPR010585">
    <property type="entry name" value="DNA_repair_prot_XRCC4"/>
</dbReference>
<accession>A0AA35TKW7</accession>
<feature type="coiled-coil region" evidence="5">
    <location>
        <begin position="143"/>
        <end position="181"/>
    </location>
</feature>
<dbReference type="Pfam" id="PF21924">
    <property type="entry name" value="XRCC4_CC"/>
    <property type="match status" value="1"/>
</dbReference>
<reference evidence="9" key="1">
    <citation type="submission" date="2023-03" db="EMBL/GenBank/DDBJ databases">
        <authorList>
            <person name="Steffen K."/>
            <person name="Cardenas P."/>
        </authorList>
    </citation>
    <scope>NUCLEOTIDE SEQUENCE</scope>
</reference>
<dbReference type="InterPro" id="IPR053962">
    <property type="entry name" value="XRCC4_CC"/>
</dbReference>
<comment type="caution">
    <text evidence="9">The sequence shown here is derived from an EMBL/GenBank/DDBJ whole genome shotgun (WGS) entry which is preliminary data.</text>
</comment>
<protein>
    <submittedName>
        <fullName evidence="9">DNA repair protein XRCC4</fullName>
    </submittedName>
</protein>
<evidence type="ECO:0000259" key="8">
    <source>
        <dbReference type="Pfam" id="PF21924"/>
    </source>
</evidence>
<organism evidence="9 10">
    <name type="scientific">Geodia barretti</name>
    <name type="common">Barrett's horny sponge</name>
    <dbReference type="NCBI Taxonomy" id="519541"/>
    <lineage>
        <taxon>Eukaryota</taxon>
        <taxon>Metazoa</taxon>
        <taxon>Porifera</taxon>
        <taxon>Demospongiae</taxon>
        <taxon>Heteroscleromorpha</taxon>
        <taxon>Tetractinellida</taxon>
        <taxon>Astrophorina</taxon>
        <taxon>Geodiidae</taxon>
        <taxon>Geodia</taxon>
    </lineage>
</organism>
<evidence type="ECO:0000256" key="3">
    <source>
        <dbReference type="ARBA" id="ARBA00023204"/>
    </source>
</evidence>
<dbReference type="EMBL" id="CASHTH010003836">
    <property type="protein sequence ID" value="CAI8050175.1"/>
    <property type="molecule type" value="Genomic_DNA"/>
</dbReference>
<dbReference type="GO" id="GO:0006303">
    <property type="term" value="P:double-strand break repair via nonhomologous end joining"/>
    <property type="evidence" value="ECO:0007669"/>
    <property type="project" value="UniProtKB-ARBA"/>
</dbReference>
<dbReference type="Gene3D" id="1.20.5.370">
    <property type="match status" value="1"/>
</dbReference>
<keyword evidence="5" id="KW-0175">Coiled coil</keyword>
<evidence type="ECO:0000256" key="4">
    <source>
        <dbReference type="ARBA" id="ARBA00023242"/>
    </source>
</evidence>
<keyword evidence="4" id="KW-0539">Nucleus</keyword>
<dbReference type="GO" id="GO:0032807">
    <property type="term" value="C:DNA ligase IV complex"/>
    <property type="evidence" value="ECO:0007669"/>
    <property type="project" value="TreeGrafter"/>
</dbReference>
<dbReference type="InterPro" id="IPR038051">
    <property type="entry name" value="XRCC4-like_N_sf"/>
</dbReference>